<dbReference type="Pfam" id="PF08486">
    <property type="entry name" value="SpoIID"/>
    <property type="match status" value="1"/>
</dbReference>
<proteinExistence type="predicted"/>
<evidence type="ECO:0000313" key="2">
    <source>
        <dbReference type="EMBL" id="CAB4674554.1"/>
    </source>
</evidence>
<evidence type="ECO:0000259" key="1">
    <source>
        <dbReference type="Pfam" id="PF08486"/>
    </source>
</evidence>
<dbReference type="InterPro" id="IPR013693">
    <property type="entry name" value="SpoIID/LytB_N"/>
</dbReference>
<dbReference type="EMBL" id="CAEZXB010000009">
    <property type="protein sequence ID" value="CAB4674554.1"/>
    <property type="molecule type" value="Genomic_DNA"/>
</dbReference>
<reference evidence="2" key="1">
    <citation type="submission" date="2020-05" db="EMBL/GenBank/DDBJ databases">
        <authorList>
            <person name="Chiriac C."/>
            <person name="Salcher M."/>
            <person name="Ghai R."/>
            <person name="Kavagutti S V."/>
        </authorList>
    </citation>
    <scope>NUCLEOTIDE SEQUENCE</scope>
</reference>
<feature type="domain" description="Sporulation stage II protein D amidase enhancer LytB N-terminal" evidence="1">
    <location>
        <begin position="210"/>
        <end position="296"/>
    </location>
</feature>
<accession>A0A6J6MNS3</accession>
<dbReference type="Gene3D" id="3.40.50.12090">
    <property type="match status" value="1"/>
</dbReference>
<dbReference type="EMBL" id="CAEZXN010000019">
    <property type="protein sequence ID" value="CAB4696979.1"/>
    <property type="molecule type" value="Genomic_DNA"/>
</dbReference>
<protein>
    <submittedName>
        <fullName evidence="2">Unannotated protein</fullName>
    </submittedName>
</protein>
<sequence length="695" mass="74077">MRPWRRVEISSALSIMLAITLLAPMASAEGVPQSFTFTGAGYGHGVGMSQVGARGMALEGKSAAEIIQHFYTDVDLIPFPDNGSLRVNIGHLLTKFSFRVEAIAGETGTVFSQVWGSDLSSIPSIVDTPTAQVAAGSQITATPTGSGTVLTYLLPGVAATPLPPAPTFTLRWSGTRFLDGPAGVVNTATNKYRYGQIHITTVKTKDGPRLEVTNDVRLHDEYLKGIGEMPSSWPAAALQAQVIAIRSYALAKQGVFRTECDCDIYGSTKDLSFVGYSKEIEVGWGSKWVEAVNATAPDEQNGLTATLKGRPVSTFFFTSSGGHTQDVLEVWGSNLTWLQSVPDPWSLDLSLNPGYATWTKSKTQAEMAKAFLLPDVASYVINTRTRGGGVKSITALSSAGKSSKLSGEIFRSRLDLPSTYIQRPVVSLTSSDDTLLSIAVGKISFPVAKIAVLATVDTETVEAMTAAPLAQQLKAPLYISAGSELDTRVATELIRRKINKVYVVGTDSQFSPRYLQDLKKRKISIIRMGGANRYAVAESVAGVMKGAPIVVSNQDAASLVPLMSELASAGRPLLWTAPGVLPRQTVRALARTKEEPSLLGVADHFEAALLTQIPVEFEDLRALDEEGLAATVEQVAVSNGRVAVTGEVSAGSFGLFAPHTSLALLRDYLDAHPASLIICGVRLTSSDITQIRALS</sequence>
<gene>
    <name evidence="2" type="ORF">UFOPK2342_00675</name>
    <name evidence="3" type="ORF">UFOPK2423_00931</name>
</gene>
<name>A0A6J6MNS3_9ZZZZ</name>
<evidence type="ECO:0000313" key="3">
    <source>
        <dbReference type="EMBL" id="CAB4696979.1"/>
    </source>
</evidence>
<organism evidence="2">
    <name type="scientific">freshwater metagenome</name>
    <dbReference type="NCBI Taxonomy" id="449393"/>
    <lineage>
        <taxon>unclassified sequences</taxon>
        <taxon>metagenomes</taxon>
        <taxon>ecological metagenomes</taxon>
    </lineage>
</organism>
<dbReference type="AlphaFoldDB" id="A0A6J6MNS3"/>